<dbReference type="RefSeq" id="WP_052369001.1">
    <property type="nucleotide sequence ID" value="NZ_JMIY01000008.1"/>
</dbReference>
<feature type="transmembrane region" description="Helical" evidence="5">
    <location>
        <begin position="33"/>
        <end position="52"/>
    </location>
</feature>
<evidence type="ECO:0000256" key="1">
    <source>
        <dbReference type="ARBA" id="ARBA00004141"/>
    </source>
</evidence>
<comment type="caution">
    <text evidence="6">The sequence shown here is derived from an EMBL/GenBank/DDBJ whole genome shotgun (WGS) entry which is preliminary data.</text>
</comment>
<evidence type="ECO:0000256" key="5">
    <source>
        <dbReference type="SAM" id="Phobius"/>
    </source>
</evidence>
<dbReference type="EMBL" id="JMIY01000008">
    <property type="protein sequence ID" value="KCZ70424.1"/>
    <property type="molecule type" value="Genomic_DNA"/>
</dbReference>
<accession>A0A062V3R3</accession>
<feature type="transmembrane region" description="Helical" evidence="5">
    <location>
        <begin position="125"/>
        <end position="146"/>
    </location>
</feature>
<protein>
    <submittedName>
        <fullName evidence="6">Putative divalent heavy-metal cations transporter</fullName>
    </submittedName>
</protein>
<dbReference type="OrthoDB" id="306421at2157"/>
<comment type="subcellular location">
    <subcellularLocation>
        <location evidence="1">Membrane</location>
        <topology evidence="1">Multi-pass membrane protein</topology>
    </subcellularLocation>
</comment>
<evidence type="ECO:0000256" key="2">
    <source>
        <dbReference type="ARBA" id="ARBA00022692"/>
    </source>
</evidence>
<proteinExistence type="predicted"/>
<evidence type="ECO:0000256" key="4">
    <source>
        <dbReference type="ARBA" id="ARBA00023136"/>
    </source>
</evidence>
<dbReference type="Pfam" id="PF02535">
    <property type="entry name" value="Zip"/>
    <property type="match status" value="1"/>
</dbReference>
<evidence type="ECO:0000256" key="3">
    <source>
        <dbReference type="ARBA" id="ARBA00022989"/>
    </source>
</evidence>
<name>A0A062V3R3_9EURY</name>
<feature type="transmembrane region" description="Helical" evidence="5">
    <location>
        <begin position="183"/>
        <end position="203"/>
    </location>
</feature>
<feature type="transmembrane region" description="Helical" evidence="5">
    <location>
        <begin position="97"/>
        <end position="119"/>
    </location>
</feature>
<sequence length="234" mass="25104">MIYLVYALIASTFSIIGGLLPIYTGLRQVSTNYLIGFAAGVLISTAIFEMLPEAVLEANAKIVNPLALGFFSLYLLEKSIMVHACKETECDIHISGWIGAVGLGLESILDGIAIAVGYFTEPVLGLIIAFAVAVHELPVGFSTSIIMRRAAFNTRDTLKILIATSLLTVVGALMAGFFPREYFGHILAFTAGTFIYIGASDLLPHAHERVDWRVVVSVISGAIVVPLFEVVLGI</sequence>
<keyword evidence="4 5" id="KW-0472">Membrane</keyword>
<evidence type="ECO:0000313" key="6">
    <source>
        <dbReference type="EMBL" id="KCZ70424.1"/>
    </source>
</evidence>
<feature type="transmembrane region" description="Helical" evidence="5">
    <location>
        <begin position="58"/>
        <end position="76"/>
    </location>
</feature>
<keyword evidence="2 5" id="KW-0812">Transmembrane</keyword>
<organism evidence="6 7">
    <name type="scientific">Candidatus Methanoperedens nitratireducens</name>
    <dbReference type="NCBI Taxonomy" id="1392998"/>
    <lineage>
        <taxon>Archaea</taxon>
        <taxon>Methanobacteriati</taxon>
        <taxon>Methanobacteriota</taxon>
        <taxon>Stenosarchaea group</taxon>
        <taxon>Methanomicrobia</taxon>
        <taxon>Methanosarcinales</taxon>
        <taxon>ANME-2 cluster</taxon>
        <taxon>Candidatus Methanoperedentaceae</taxon>
        <taxon>Candidatus Methanoperedens</taxon>
    </lineage>
</organism>
<evidence type="ECO:0000313" key="7">
    <source>
        <dbReference type="Proteomes" id="UP000027153"/>
    </source>
</evidence>
<feature type="transmembrane region" description="Helical" evidence="5">
    <location>
        <begin position="158"/>
        <end position="177"/>
    </location>
</feature>
<dbReference type="GO" id="GO:0016020">
    <property type="term" value="C:membrane"/>
    <property type="evidence" value="ECO:0007669"/>
    <property type="project" value="UniProtKB-SubCell"/>
</dbReference>
<dbReference type="AlphaFoldDB" id="A0A062V3R3"/>
<feature type="transmembrane region" description="Helical" evidence="5">
    <location>
        <begin position="210"/>
        <end position="228"/>
    </location>
</feature>
<dbReference type="GO" id="GO:0046873">
    <property type="term" value="F:metal ion transmembrane transporter activity"/>
    <property type="evidence" value="ECO:0007669"/>
    <property type="project" value="InterPro"/>
</dbReference>
<dbReference type="PANTHER" id="PTHR16950">
    <property type="entry name" value="ZINC TRANSPORTER SLC39A7 HISTIDINE-RICH MEMBRANE PROTEIN KE4"/>
    <property type="match status" value="1"/>
</dbReference>
<reference evidence="6 7" key="1">
    <citation type="journal article" date="2013" name="Nature">
        <title>Anaerobic oxidation of methane coupled to nitrate reduction in a novel archaeal lineage.</title>
        <authorList>
            <person name="Haroon M.F."/>
            <person name="Hu S."/>
            <person name="Shi Y."/>
            <person name="Imelfort M."/>
            <person name="Keller J."/>
            <person name="Hugenholtz P."/>
            <person name="Yuan Z."/>
            <person name="Tyson G.W."/>
        </authorList>
    </citation>
    <scope>NUCLEOTIDE SEQUENCE [LARGE SCALE GENOMIC DNA]</scope>
    <source>
        <strain evidence="6 7">ANME-2d</strain>
    </source>
</reference>
<keyword evidence="7" id="KW-1185">Reference proteome</keyword>
<gene>
    <name evidence="6" type="ORF">ANME2D_03339</name>
</gene>
<keyword evidence="3 5" id="KW-1133">Transmembrane helix</keyword>
<dbReference type="Proteomes" id="UP000027153">
    <property type="component" value="Unassembled WGS sequence"/>
</dbReference>
<feature type="transmembrane region" description="Helical" evidence="5">
    <location>
        <begin position="6"/>
        <end position="26"/>
    </location>
</feature>
<dbReference type="PANTHER" id="PTHR16950:SF16">
    <property type="entry name" value="ZINC TRANSPORTER ZIP13"/>
    <property type="match status" value="1"/>
</dbReference>
<dbReference type="InterPro" id="IPR003689">
    <property type="entry name" value="ZIP"/>
</dbReference>